<reference evidence="4 5" key="1">
    <citation type="submission" date="2017-02" db="EMBL/GenBank/DDBJ databases">
        <title>Draft genome of Saccharomonospora sp. 154.</title>
        <authorList>
            <person name="Alonso-Carmona G.S."/>
            <person name="De La Haba R."/>
            <person name="Vera-Gargallo B."/>
            <person name="Sandoval-Trujillo A.H."/>
            <person name="Ramirez-Duran N."/>
            <person name="Ventosa A."/>
        </authorList>
    </citation>
    <scope>NUCLEOTIDE SEQUENCE [LARGE SCALE GENOMIC DNA]</scope>
    <source>
        <strain evidence="4 5">LRS4.154</strain>
    </source>
</reference>
<dbReference type="InterPro" id="IPR002656">
    <property type="entry name" value="Acyl_transf_3_dom"/>
</dbReference>
<feature type="domain" description="Acyltransferase 3" evidence="3">
    <location>
        <begin position="3"/>
        <end position="316"/>
    </location>
</feature>
<organism evidence="4 5">
    <name type="scientific">Saccharomonospora piscinae</name>
    <dbReference type="NCBI Taxonomy" id="687388"/>
    <lineage>
        <taxon>Bacteria</taxon>
        <taxon>Bacillati</taxon>
        <taxon>Actinomycetota</taxon>
        <taxon>Actinomycetes</taxon>
        <taxon>Pseudonocardiales</taxon>
        <taxon>Pseudonocardiaceae</taxon>
        <taxon>Saccharomonospora</taxon>
    </lineage>
</organism>
<feature type="transmembrane region" description="Helical" evidence="2">
    <location>
        <begin position="245"/>
        <end position="262"/>
    </location>
</feature>
<keyword evidence="2" id="KW-0812">Transmembrane</keyword>
<dbReference type="GO" id="GO:0000271">
    <property type="term" value="P:polysaccharide biosynthetic process"/>
    <property type="evidence" value="ECO:0007669"/>
    <property type="project" value="TreeGrafter"/>
</dbReference>
<feature type="transmembrane region" description="Helical" evidence="2">
    <location>
        <begin position="31"/>
        <end position="48"/>
    </location>
</feature>
<protein>
    <submittedName>
        <fullName evidence="4">Acyltransferase</fullName>
    </submittedName>
</protein>
<keyword evidence="5" id="KW-1185">Reference proteome</keyword>
<name>A0A1V9A267_SACPI</name>
<evidence type="ECO:0000256" key="1">
    <source>
        <dbReference type="SAM" id="MobiDB-lite"/>
    </source>
</evidence>
<dbReference type="PANTHER" id="PTHR23028:SF131">
    <property type="entry name" value="BLR2367 PROTEIN"/>
    <property type="match status" value="1"/>
</dbReference>
<feature type="transmembrane region" description="Helical" evidence="2">
    <location>
        <begin position="299"/>
        <end position="320"/>
    </location>
</feature>
<sequence length="358" mass="39589">MFGATAVVVDHSWPALFPAQLTVFPESWNASPGYLALLAFFAMSGYQISQSWASDPSWRRFCAKRLLRIFPPVIVVVAVTVFVIGPLFTTLSAAEYWGDKQTWRYLVGTSLLFLLQHDLPGVFADNPYPWSVNGSLWTLPMELLGYGLVLVAGLLMVLGLTRWVVVPLLVVLVVADSRILAVMGYHGDAGSLLEIPIGSTVAFLVPFAMGMLVFAFRDRIPLNPWVAIALVPLWLALHWTPLDRYAMAIMACYGAIVWAHHWPKRLDVDGRWIFGSYGMYIWGFPVQQMIIAAGVSNPWVLVALAVPAAYLCGVASWMFVEVPTQRWRRYLNKPARSGSSGPVTRAAVPPATSRQPAP</sequence>
<dbReference type="PANTHER" id="PTHR23028">
    <property type="entry name" value="ACETYLTRANSFERASE"/>
    <property type="match status" value="1"/>
</dbReference>
<keyword evidence="4" id="KW-0808">Transferase</keyword>
<feature type="transmembrane region" description="Helical" evidence="2">
    <location>
        <begin position="195"/>
        <end position="215"/>
    </location>
</feature>
<dbReference type="GO" id="GO:0016020">
    <property type="term" value="C:membrane"/>
    <property type="evidence" value="ECO:0007669"/>
    <property type="project" value="TreeGrafter"/>
</dbReference>
<feature type="region of interest" description="Disordered" evidence="1">
    <location>
        <begin position="333"/>
        <end position="358"/>
    </location>
</feature>
<keyword evidence="2" id="KW-0472">Membrane</keyword>
<evidence type="ECO:0000313" key="5">
    <source>
        <dbReference type="Proteomes" id="UP000192591"/>
    </source>
</evidence>
<dbReference type="Proteomes" id="UP000192591">
    <property type="component" value="Unassembled WGS sequence"/>
</dbReference>
<proteinExistence type="predicted"/>
<feature type="transmembrane region" description="Helical" evidence="2">
    <location>
        <begin position="143"/>
        <end position="175"/>
    </location>
</feature>
<evidence type="ECO:0000313" key="4">
    <source>
        <dbReference type="EMBL" id="OQO91227.1"/>
    </source>
</evidence>
<evidence type="ECO:0000259" key="3">
    <source>
        <dbReference type="Pfam" id="PF01757"/>
    </source>
</evidence>
<evidence type="ECO:0000256" key="2">
    <source>
        <dbReference type="SAM" id="Phobius"/>
    </source>
</evidence>
<dbReference type="EMBL" id="MWIH01000006">
    <property type="protein sequence ID" value="OQO91227.1"/>
    <property type="molecule type" value="Genomic_DNA"/>
</dbReference>
<keyword evidence="4" id="KW-0012">Acyltransferase</keyword>
<feature type="transmembrane region" description="Helical" evidence="2">
    <location>
        <begin position="222"/>
        <end position="239"/>
    </location>
</feature>
<dbReference type="AlphaFoldDB" id="A0A1V9A267"/>
<dbReference type="InterPro" id="IPR050879">
    <property type="entry name" value="Acyltransferase_3"/>
</dbReference>
<feature type="transmembrane region" description="Helical" evidence="2">
    <location>
        <begin position="274"/>
        <end position="293"/>
    </location>
</feature>
<gene>
    <name evidence="4" type="ORF">B1813_14625</name>
</gene>
<keyword evidence="2" id="KW-1133">Transmembrane helix</keyword>
<accession>A0A1V9A267</accession>
<dbReference type="GO" id="GO:0016747">
    <property type="term" value="F:acyltransferase activity, transferring groups other than amino-acyl groups"/>
    <property type="evidence" value="ECO:0007669"/>
    <property type="project" value="InterPro"/>
</dbReference>
<feature type="transmembrane region" description="Helical" evidence="2">
    <location>
        <begin position="69"/>
        <end position="91"/>
    </location>
</feature>
<dbReference type="Pfam" id="PF01757">
    <property type="entry name" value="Acyl_transf_3"/>
    <property type="match status" value="1"/>
</dbReference>
<dbReference type="STRING" id="1962155.B1813_14625"/>
<comment type="caution">
    <text evidence="4">The sequence shown here is derived from an EMBL/GenBank/DDBJ whole genome shotgun (WGS) entry which is preliminary data.</text>
</comment>